<evidence type="ECO:0000256" key="1">
    <source>
        <dbReference type="SAM" id="MobiDB-lite"/>
    </source>
</evidence>
<accession>A0A066YVY1</accession>
<dbReference type="AlphaFoldDB" id="A0A066YVY1"/>
<sequence length="142" mass="14820">MHRGHCVAPSAVDLRWASSRHYPTCRFAPPVAVAPGSPPGPAVGHGEVWPSGSGPGPGRPLVRAAGPRPADGPPPRTESGGGRNPGDDVRRTPHSRPRTTGCASRSAATDHRPQVTEQGRDRRTGGPADRRTGVRRTACGRP</sequence>
<dbReference type="EMBL" id="JNBY01000085">
    <property type="protein sequence ID" value="KDN85407.1"/>
    <property type="molecule type" value="Genomic_DNA"/>
</dbReference>
<organism evidence="2 3">
    <name type="scientific">Kitasatospora cheerisanensis KCTC 2395</name>
    <dbReference type="NCBI Taxonomy" id="1348663"/>
    <lineage>
        <taxon>Bacteria</taxon>
        <taxon>Bacillati</taxon>
        <taxon>Actinomycetota</taxon>
        <taxon>Actinomycetes</taxon>
        <taxon>Kitasatosporales</taxon>
        <taxon>Streptomycetaceae</taxon>
        <taxon>Kitasatospora</taxon>
    </lineage>
</organism>
<reference evidence="2 3" key="1">
    <citation type="submission" date="2014-05" db="EMBL/GenBank/DDBJ databases">
        <title>Draft Genome Sequence of Kitasatospora cheerisanensis KCTC 2395.</title>
        <authorList>
            <person name="Nam D.H."/>
        </authorList>
    </citation>
    <scope>NUCLEOTIDE SEQUENCE [LARGE SCALE GENOMIC DNA]</scope>
    <source>
        <strain evidence="2 3">KCTC 2395</strain>
    </source>
</reference>
<feature type="region of interest" description="Disordered" evidence="1">
    <location>
        <begin position="29"/>
        <end position="142"/>
    </location>
</feature>
<protein>
    <submittedName>
        <fullName evidence="2">Uncharacterized protein</fullName>
    </submittedName>
</protein>
<dbReference type="HOGENOM" id="CLU_1813234_0_0_11"/>
<comment type="caution">
    <text evidence="2">The sequence shown here is derived from an EMBL/GenBank/DDBJ whole genome shotgun (WGS) entry which is preliminary data.</text>
</comment>
<dbReference type="Proteomes" id="UP000027178">
    <property type="component" value="Unassembled WGS sequence"/>
</dbReference>
<dbReference type="PATRIC" id="fig|1348663.4.peg.2873"/>
<keyword evidence="3" id="KW-1185">Reference proteome</keyword>
<feature type="compositionally biased region" description="Basic and acidic residues" evidence="1">
    <location>
        <begin position="108"/>
        <end position="132"/>
    </location>
</feature>
<proteinExistence type="predicted"/>
<gene>
    <name evidence="2" type="ORF">KCH_29880</name>
</gene>
<feature type="compositionally biased region" description="Low complexity" evidence="1">
    <location>
        <begin position="59"/>
        <end position="69"/>
    </location>
</feature>
<evidence type="ECO:0000313" key="2">
    <source>
        <dbReference type="EMBL" id="KDN85407.1"/>
    </source>
</evidence>
<name>A0A066YVY1_9ACTN</name>
<evidence type="ECO:0000313" key="3">
    <source>
        <dbReference type="Proteomes" id="UP000027178"/>
    </source>
</evidence>